<protein>
    <submittedName>
        <fullName evidence="1">Uncharacterized protein</fullName>
    </submittedName>
</protein>
<dbReference type="Proteomes" id="UP001059596">
    <property type="component" value="Unassembled WGS sequence"/>
</dbReference>
<gene>
    <name evidence="1" type="ORF">M5D96_008341</name>
</gene>
<evidence type="ECO:0000313" key="1">
    <source>
        <dbReference type="EMBL" id="KAI8038443.1"/>
    </source>
</evidence>
<sequence>MHVFLSNCWEQRGAQTQSRLAKDAAGDGDGDVPMEMELHVHRWLGSAFGVQAVAIRAAATLSPASICSLADE</sequence>
<dbReference type="AlphaFoldDB" id="A0A9P9YKK2"/>
<reference evidence="1" key="1">
    <citation type="journal article" date="2023" name="Genome Biol. Evol.">
        <title>Long-read-based Genome Assembly of Drosophila gunungcola Reveals Fewer Chemosensory Genes in Flower-breeding Species.</title>
        <authorList>
            <person name="Negi A."/>
            <person name="Liao B.Y."/>
            <person name="Yeh S.D."/>
        </authorList>
    </citation>
    <scope>NUCLEOTIDE SEQUENCE</scope>
    <source>
        <strain evidence="1">Sukarami</strain>
    </source>
</reference>
<proteinExistence type="predicted"/>
<dbReference type="EMBL" id="JAMKOV010000007">
    <property type="protein sequence ID" value="KAI8038443.1"/>
    <property type="molecule type" value="Genomic_DNA"/>
</dbReference>
<evidence type="ECO:0000313" key="2">
    <source>
        <dbReference type="Proteomes" id="UP001059596"/>
    </source>
</evidence>
<comment type="caution">
    <text evidence="1">The sequence shown here is derived from an EMBL/GenBank/DDBJ whole genome shotgun (WGS) entry which is preliminary data.</text>
</comment>
<keyword evidence="2" id="KW-1185">Reference proteome</keyword>
<accession>A0A9P9YKK2</accession>
<name>A0A9P9YKK2_9MUSC</name>
<organism evidence="1 2">
    <name type="scientific">Drosophila gunungcola</name>
    <name type="common">fruit fly</name>
    <dbReference type="NCBI Taxonomy" id="103775"/>
    <lineage>
        <taxon>Eukaryota</taxon>
        <taxon>Metazoa</taxon>
        <taxon>Ecdysozoa</taxon>
        <taxon>Arthropoda</taxon>
        <taxon>Hexapoda</taxon>
        <taxon>Insecta</taxon>
        <taxon>Pterygota</taxon>
        <taxon>Neoptera</taxon>
        <taxon>Endopterygota</taxon>
        <taxon>Diptera</taxon>
        <taxon>Brachycera</taxon>
        <taxon>Muscomorpha</taxon>
        <taxon>Ephydroidea</taxon>
        <taxon>Drosophilidae</taxon>
        <taxon>Drosophila</taxon>
        <taxon>Sophophora</taxon>
    </lineage>
</organism>